<dbReference type="NCBIfam" id="TIGR00144">
    <property type="entry name" value="beta_RFAP_syn"/>
    <property type="match status" value="1"/>
</dbReference>
<reference evidence="4 5" key="1">
    <citation type="submission" date="2016-05" db="EMBL/GenBank/DDBJ databases">
        <title>Genomic and physiological characterization of Planctopirus sp. isolated from fresh water lake.</title>
        <authorList>
            <person name="Subhash Y."/>
            <person name="Ramana C."/>
        </authorList>
    </citation>
    <scope>NUCLEOTIDE SEQUENCE [LARGE SCALE GENOMIC DNA]</scope>
    <source>
        <strain evidence="4 5">JC280</strain>
    </source>
</reference>
<dbReference type="PANTHER" id="PTHR20861">
    <property type="entry name" value="HOMOSERINE/4-DIPHOSPHOCYTIDYL-2-C-METHYL-D-ERYTHRITOL KINASE"/>
    <property type="match status" value="1"/>
</dbReference>
<evidence type="ECO:0000313" key="5">
    <source>
        <dbReference type="Proteomes" id="UP000094828"/>
    </source>
</evidence>
<comment type="caution">
    <text evidence="4">The sequence shown here is derived from an EMBL/GenBank/DDBJ whole genome shotgun (WGS) entry which is preliminary data.</text>
</comment>
<evidence type="ECO:0000313" key="4">
    <source>
        <dbReference type="EMBL" id="ODA35429.1"/>
    </source>
</evidence>
<dbReference type="PANTHER" id="PTHR20861:SF6">
    <property type="entry name" value="BETA-RIBOFURANOSYLPHENOL 5'-PHOSPHATE SYNTHASE"/>
    <property type="match status" value="1"/>
</dbReference>
<dbReference type="InterPro" id="IPR004422">
    <property type="entry name" value="RFAP_synthase"/>
</dbReference>
<keyword evidence="1" id="KW-0808">Transferase</keyword>
<dbReference type="GO" id="GO:0016301">
    <property type="term" value="F:kinase activity"/>
    <property type="evidence" value="ECO:0007669"/>
    <property type="project" value="UniProtKB-KW"/>
</dbReference>
<evidence type="ECO:0000256" key="2">
    <source>
        <dbReference type="ARBA" id="ARBA00022777"/>
    </source>
</evidence>
<name>A0A1C3EQF3_9PLAN</name>
<dbReference type="RefSeq" id="WP_068845887.1">
    <property type="nucleotide sequence ID" value="NZ_LYDR01000033.1"/>
</dbReference>
<dbReference type="GO" id="GO:0005524">
    <property type="term" value="F:ATP binding"/>
    <property type="evidence" value="ECO:0007669"/>
    <property type="project" value="InterPro"/>
</dbReference>
<dbReference type="Proteomes" id="UP000094828">
    <property type="component" value="Unassembled WGS sequence"/>
</dbReference>
<keyword evidence="2" id="KW-0418">Kinase</keyword>
<sequence length="329" mass="35946">MNAAIRITTGCRLHFGLLSTNRAQDRCFGGLGVMLASPGWSLRLEEVALADEQPVVFQDVVVAAGETRERIERLISQLRVTEVFRGRQAIRVTVEWTLSHHAGLGSGTQLAMALTEGWGELLGKTFEPQELFAISGRGARSSVGQYGYLTGGFLVDAGHHCEQADAAAAIVVRADFPEEWGWWLISPKNVMGLSGEAELKAFREMSPIPQAMTDRLAALTLLSILPGLKSRSFGEFATGLHEYGRLVGEHFAAVQGSVFSSPLMGDLAKHLMGAGLPCVVQSSWGPTVAVPVTTEIEEEFEAAWKKWPPHEKCDRLRTKAMNHRAVIRR</sequence>
<dbReference type="STRING" id="1841610.A6X21_16555"/>
<feature type="domain" description="GHMP kinase N-terminal" evidence="3">
    <location>
        <begin position="86"/>
        <end position="142"/>
    </location>
</feature>
<dbReference type="InterPro" id="IPR020568">
    <property type="entry name" value="Ribosomal_Su5_D2-typ_SF"/>
</dbReference>
<organism evidence="4 5">
    <name type="scientific">Planctopirus hydrillae</name>
    <dbReference type="NCBI Taxonomy" id="1841610"/>
    <lineage>
        <taxon>Bacteria</taxon>
        <taxon>Pseudomonadati</taxon>
        <taxon>Planctomycetota</taxon>
        <taxon>Planctomycetia</taxon>
        <taxon>Planctomycetales</taxon>
        <taxon>Planctomycetaceae</taxon>
        <taxon>Planctopirus</taxon>
    </lineage>
</organism>
<dbReference type="AlphaFoldDB" id="A0A1C3EQF3"/>
<protein>
    <recommendedName>
        <fullName evidence="3">GHMP kinase N-terminal domain-containing protein</fullName>
    </recommendedName>
</protein>
<keyword evidence="5" id="KW-1185">Reference proteome</keyword>
<dbReference type="Pfam" id="PF00288">
    <property type="entry name" value="GHMP_kinases_N"/>
    <property type="match status" value="1"/>
</dbReference>
<gene>
    <name evidence="4" type="ORF">A6X21_16555</name>
</gene>
<proteinExistence type="predicted"/>
<dbReference type="SUPFAM" id="SSF54211">
    <property type="entry name" value="Ribosomal protein S5 domain 2-like"/>
    <property type="match status" value="1"/>
</dbReference>
<dbReference type="InterPro" id="IPR006204">
    <property type="entry name" value="GHMP_kinase_N_dom"/>
</dbReference>
<dbReference type="EMBL" id="LYDR01000033">
    <property type="protein sequence ID" value="ODA35429.1"/>
    <property type="molecule type" value="Genomic_DNA"/>
</dbReference>
<dbReference type="PIRSF" id="PIRSF004884">
    <property type="entry name" value="Sugar_kin_arch"/>
    <property type="match status" value="1"/>
</dbReference>
<evidence type="ECO:0000256" key="1">
    <source>
        <dbReference type="ARBA" id="ARBA00022679"/>
    </source>
</evidence>
<accession>A0A1C3EQF3</accession>
<evidence type="ECO:0000259" key="3">
    <source>
        <dbReference type="Pfam" id="PF00288"/>
    </source>
</evidence>
<dbReference type="OrthoDB" id="1492801at2"/>